<reference evidence="3" key="1">
    <citation type="submission" date="2015-09" db="EMBL/GenBank/DDBJ databases">
        <authorList>
            <person name="Shao Z."/>
            <person name="Wang L."/>
        </authorList>
    </citation>
    <scope>NUCLEOTIDE SEQUENCE [LARGE SCALE GENOMIC DNA]</scope>
    <source>
        <strain evidence="3">F13-1</strain>
    </source>
</reference>
<dbReference type="EMBL" id="CP012621">
    <property type="protein sequence ID" value="ATG75205.1"/>
    <property type="molecule type" value="Genomic_DNA"/>
</dbReference>
<protein>
    <recommendedName>
        <fullName evidence="1">DUF6351 domain-containing protein</fullName>
    </recommendedName>
</protein>
<dbReference type="SUPFAM" id="SSF53474">
    <property type="entry name" value="alpha/beta-Hydrolases"/>
    <property type="match status" value="1"/>
</dbReference>
<dbReference type="RefSeq" id="WP_096779944.1">
    <property type="nucleotide sequence ID" value="NZ_CP012621.1"/>
</dbReference>
<accession>A0A291HSS9</accession>
<proteinExistence type="predicted"/>
<evidence type="ECO:0000313" key="3">
    <source>
        <dbReference type="Proteomes" id="UP000217763"/>
    </source>
</evidence>
<name>A0A291HSS9_9GAMM</name>
<dbReference type="AlphaFoldDB" id="A0A291HSS9"/>
<keyword evidence="3" id="KW-1185">Reference proteome</keyword>
<dbReference type="KEGG" id="zdf:AN401_16175"/>
<dbReference type="Proteomes" id="UP000217763">
    <property type="component" value="Chromosome"/>
</dbReference>
<sequence length="755" mass="83441">MDQARTLSLLVPLALVVALSGCGEIQARLGRHLLPEPPELVVEALPPGYDPAAPRAPYGGPHSSLVSLDLSAFDFPVLPGQVGPVDTSLGPLQYPFACNTEDSDLGQPLVDNREGIGMPVFEELDGVKDKRRLLGHSKDCLLPTRVDYYYKVEGRDDFRPWPDEDIPEDLAWLDWRGQSIPFVLRVERGTINRFIYVIAMLADPEAPVTDTHSPYWNKKLIYHFKGGVGIGKRQGRMSLGSIGGRLVTQLAQGYALAGSSGNVTSNHYNMWLAANTAELVKAQFEARYGRPDYTVGIGGSGGAVQQYLIAQNKPGLLDALIPQYSYPDMITQSIWALDCELLEYYFDVTARDNQRWQVQENRGLVMGVAASSEVEHEFKKYYRWARMAGLGLRLPGLPPGATECSKSWRGLAPLTNNPHYSHRAHHYAPAVARQERFSHWHDLAHVYGVGEDGYAHRTHDNTGVQYGLDALVRGQISPAEFFHLNANIGSWKAPKDMAQEKLWVLTGDDSLADVSIWSDHNMQKTPGSPVPLRVFARNQVDLVKTAPRSRGHLAAIAAAYRSGHVFLGDIDIPVIDLRHYLDNELDMHHSYATLSSWLRIRAARGNTDNLVIWQSGKPYNPSDKAFEVLDEWLTTGQRPASARDACWTDTGELIAEGEHVWNGAWRGDASTGACLAHYPPYRSPRNVAGAPLTGELFKCALVPVSEAIIRGFYGGLDMRPHLAMLEKVFPEGVCDYSRGDVARPSDAELGLAPVL</sequence>
<dbReference type="InterPro" id="IPR045556">
    <property type="entry name" value="DUF6351"/>
</dbReference>
<feature type="domain" description="DUF6351" evidence="1">
    <location>
        <begin position="90"/>
        <end position="742"/>
    </location>
</feature>
<organism evidence="2 3">
    <name type="scientific">Zobellella denitrificans</name>
    <dbReference type="NCBI Taxonomy" id="347534"/>
    <lineage>
        <taxon>Bacteria</taxon>
        <taxon>Pseudomonadati</taxon>
        <taxon>Pseudomonadota</taxon>
        <taxon>Gammaproteobacteria</taxon>
        <taxon>Aeromonadales</taxon>
        <taxon>Aeromonadaceae</taxon>
        <taxon>Zobellella</taxon>
    </lineage>
</organism>
<evidence type="ECO:0000259" key="1">
    <source>
        <dbReference type="Pfam" id="PF19878"/>
    </source>
</evidence>
<dbReference type="InterPro" id="IPR029058">
    <property type="entry name" value="AB_hydrolase_fold"/>
</dbReference>
<dbReference type="Pfam" id="PF19878">
    <property type="entry name" value="DUF6351"/>
    <property type="match status" value="1"/>
</dbReference>
<dbReference type="PROSITE" id="PS51257">
    <property type="entry name" value="PROKAR_LIPOPROTEIN"/>
    <property type="match status" value="1"/>
</dbReference>
<evidence type="ECO:0000313" key="2">
    <source>
        <dbReference type="EMBL" id="ATG75205.1"/>
    </source>
</evidence>
<gene>
    <name evidence="2" type="ORF">AN401_16175</name>
</gene>